<feature type="domain" description="Major facilitator superfamily (MFS) profile" evidence="8">
    <location>
        <begin position="1"/>
        <end position="437"/>
    </location>
</feature>
<keyword evidence="6" id="KW-1133">Transmembrane helix</keyword>
<evidence type="ECO:0000256" key="7">
    <source>
        <dbReference type="ARBA" id="ARBA00023136"/>
    </source>
</evidence>
<evidence type="ECO:0000259" key="8">
    <source>
        <dbReference type="PROSITE" id="PS50850"/>
    </source>
</evidence>
<dbReference type="PANTHER" id="PTHR42718">
    <property type="entry name" value="MAJOR FACILITATOR SUPERFAMILY MULTIDRUG TRANSPORTER MFSC"/>
    <property type="match status" value="1"/>
</dbReference>
<keyword evidence="3" id="KW-0813">Transport</keyword>
<dbReference type="Gene3D" id="1.20.1720.10">
    <property type="entry name" value="Multidrug resistance protein D"/>
    <property type="match status" value="1"/>
</dbReference>
<accession>A0A2P5P726</accession>
<dbReference type="PROSITE" id="PS50850">
    <property type="entry name" value="MFS"/>
    <property type="match status" value="1"/>
</dbReference>
<dbReference type="Proteomes" id="UP000235653">
    <property type="component" value="Unassembled WGS sequence"/>
</dbReference>
<organism evidence="9 10">
    <name type="scientific">Dehalogenimonas etheniformans</name>
    <dbReference type="NCBI Taxonomy" id="1536648"/>
    <lineage>
        <taxon>Bacteria</taxon>
        <taxon>Bacillati</taxon>
        <taxon>Chloroflexota</taxon>
        <taxon>Dehalococcoidia</taxon>
        <taxon>Dehalococcoidales</taxon>
        <taxon>Dehalococcoidaceae</taxon>
        <taxon>Dehalogenimonas</taxon>
    </lineage>
</organism>
<dbReference type="AlphaFoldDB" id="A0A2P5P726"/>
<evidence type="ECO:0000313" key="10">
    <source>
        <dbReference type="Proteomes" id="UP000235653"/>
    </source>
</evidence>
<reference evidence="9 10" key="1">
    <citation type="journal article" date="2017" name="ISME J.">
        <title>Grape pomace compost harbors organohalide-respiring Dehalogenimonas species with novel reductive dehalogenase genes.</title>
        <authorList>
            <person name="Yang Y."/>
            <person name="Higgins S.A."/>
            <person name="Yan J."/>
            <person name="Simsir B."/>
            <person name="Chourey K."/>
            <person name="Iyer R."/>
            <person name="Hettich R.L."/>
            <person name="Baldwin B."/>
            <person name="Ogles D.M."/>
            <person name="Loffler F.E."/>
        </authorList>
    </citation>
    <scope>NUCLEOTIDE SEQUENCE [LARGE SCALE GENOMIC DNA]</scope>
    <source>
        <strain evidence="9 10">GP</strain>
    </source>
</reference>
<dbReference type="Pfam" id="PF07690">
    <property type="entry name" value="MFS_1"/>
    <property type="match status" value="1"/>
</dbReference>
<keyword evidence="10" id="KW-1185">Reference proteome</keyword>
<evidence type="ECO:0000256" key="1">
    <source>
        <dbReference type="ARBA" id="ARBA00004651"/>
    </source>
</evidence>
<protein>
    <submittedName>
        <fullName evidence="9">MFS transporter</fullName>
    </submittedName>
</protein>
<sequence>MDLMDITIVNVALPTLAKELNASQTTLEWVVTGYLLSLAIWIPASGWIGDKFGTKKTFLFALAVFTLGSALCSMSSSIQKLVFSRILQGVGGGMMTPVGVAMLFRTFPPEERAAASSILSIPAAAAPAIGPVLGGFLVDFTSWRWIFLVNVPIGIFAFLFASKVLKEHKEENAGKFDFTGFLLAGVGLALLLYALSTVPVYGPGSFRVIVTAILGAGLLTAALIVESRIKDPILHFSLYKERLFRTSNLVMFFAFALWIGFLFVLPLFLQLQLGHTAFESGLTTGPQALGWIAMAAVASRLYKKVGPRRMVMFGLLGTTIMTFGFIFMNTSVDLWTVRGALFLRGASMAFAVIPIQAAAFANISGPETGRASSIFNTNRQVASSFGTALLGTVLFEMLKGSMDTAGQLLAYHVSFIVAAAMGVIAIIFASTIHDEDAAESMKATKPAPRSE</sequence>
<dbReference type="Gene3D" id="1.20.1250.20">
    <property type="entry name" value="MFS general substrate transporter like domains"/>
    <property type="match status" value="1"/>
</dbReference>
<keyword evidence="5" id="KW-0812">Transmembrane</keyword>
<dbReference type="PANTHER" id="PTHR42718:SF9">
    <property type="entry name" value="MAJOR FACILITATOR SUPERFAMILY MULTIDRUG TRANSPORTER MFSC"/>
    <property type="match status" value="1"/>
</dbReference>
<evidence type="ECO:0000256" key="2">
    <source>
        <dbReference type="ARBA" id="ARBA00008537"/>
    </source>
</evidence>
<evidence type="ECO:0000256" key="6">
    <source>
        <dbReference type="ARBA" id="ARBA00022989"/>
    </source>
</evidence>
<dbReference type="GO" id="GO:0005886">
    <property type="term" value="C:plasma membrane"/>
    <property type="evidence" value="ECO:0007669"/>
    <property type="project" value="UniProtKB-SubCell"/>
</dbReference>
<evidence type="ECO:0000256" key="4">
    <source>
        <dbReference type="ARBA" id="ARBA00022475"/>
    </source>
</evidence>
<comment type="similarity">
    <text evidence="2">Belongs to the major facilitator superfamily. EmrB family.</text>
</comment>
<dbReference type="InterPro" id="IPR036259">
    <property type="entry name" value="MFS_trans_sf"/>
</dbReference>
<dbReference type="OrthoDB" id="9816041at2"/>
<dbReference type="InterPro" id="IPR011701">
    <property type="entry name" value="MFS"/>
</dbReference>
<dbReference type="GO" id="GO:0022857">
    <property type="term" value="F:transmembrane transporter activity"/>
    <property type="evidence" value="ECO:0007669"/>
    <property type="project" value="InterPro"/>
</dbReference>
<dbReference type="NCBIfam" id="TIGR00711">
    <property type="entry name" value="efflux_EmrB"/>
    <property type="match status" value="1"/>
</dbReference>
<evidence type="ECO:0000313" key="9">
    <source>
        <dbReference type="EMBL" id="PPD58103.1"/>
    </source>
</evidence>
<evidence type="ECO:0000256" key="3">
    <source>
        <dbReference type="ARBA" id="ARBA00022448"/>
    </source>
</evidence>
<evidence type="ECO:0000256" key="5">
    <source>
        <dbReference type="ARBA" id="ARBA00022692"/>
    </source>
</evidence>
<comment type="caution">
    <text evidence="9">The sequence shown here is derived from an EMBL/GenBank/DDBJ whole genome shotgun (WGS) entry which is preliminary data.</text>
</comment>
<gene>
    <name evidence="9" type="ORF">JP09_006525</name>
</gene>
<keyword evidence="4" id="KW-1003">Cell membrane</keyword>
<proteinExistence type="inferred from homology"/>
<dbReference type="CDD" id="cd17503">
    <property type="entry name" value="MFS_LmrB_MDR_like"/>
    <property type="match status" value="1"/>
</dbReference>
<name>A0A2P5P726_9CHLR</name>
<dbReference type="EMBL" id="JQAN02000010">
    <property type="protein sequence ID" value="PPD58103.1"/>
    <property type="molecule type" value="Genomic_DNA"/>
</dbReference>
<keyword evidence="7" id="KW-0472">Membrane</keyword>
<dbReference type="InterPro" id="IPR020846">
    <property type="entry name" value="MFS_dom"/>
</dbReference>
<comment type="subcellular location">
    <subcellularLocation>
        <location evidence="1">Cell membrane</location>
        <topology evidence="1">Multi-pass membrane protein</topology>
    </subcellularLocation>
</comment>
<dbReference type="InterPro" id="IPR004638">
    <property type="entry name" value="EmrB-like"/>
</dbReference>
<dbReference type="SUPFAM" id="SSF103473">
    <property type="entry name" value="MFS general substrate transporter"/>
    <property type="match status" value="1"/>
</dbReference>